<evidence type="ECO:0000313" key="1">
    <source>
        <dbReference type="EMBL" id="ORL45396.1"/>
    </source>
</evidence>
<dbReference type="EMBL" id="ARYN01000009">
    <property type="protein sequence ID" value="ORL45396.1"/>
    <property type="molecule type" value="Genomic_DNA"/>
</dbReference>
<reference evidence="1 2" key="1">
    <citation type="submission" date="2013-04" db="EMBL/GenBank/DDBJ databases">
        <title>Zunongwangia sp. 22II14-10F7 Genome Sequencing.</title>
        <authorList>
            <person name="Lai Q."/>
            <person name="Shao Z."/>
        </authorList>
    </citation>
    <scope>NUCLEOTIDE SEQUENCE [LARGE SCALE GENOMIC DNA]</scope>
    <source>
        <strain evidence="1 2">22II14-10F7</strain>
    </source>
</reference>
<dbReference type="AlphaFoldDB" id="A0A1Y1T300"/>
<accession>A0A1Y1T300</accession>
<proteinExistence type="predicted"/>
<comment type="caution">
    <text evidence="1">The sequence shown here is derived from an EMBL/GenBank/DDBJ whole genome shotgun (WGS) entry which is preliminary data.</text>
</comment>
<name>A0A1Y1T300_9FLAO</name>
<sequence length="164" mass="19345">MTSNENLKVIVKFYTEALGGNVCVSCRGSLNEMILKLKRYHNMSNFELKNNAYYRLQKGDSRTINNNIITDQLAIEFLRINKERIKLFSKYPDNWEDMLTVENKEVKEDEVIELNEDQEAQKKHLMKYKFSELREKYPDVKAEFGGSKSSFIDRIITQKEDTND</sequence>
<protein>
    <submittedName>
        <fullName evidence="1">Uncharacterized protein</fullName>
    </submittedName>
</protein>
<gene>
    <name evidence="1" type="ORF">IIF7_11258</name>
</gene>
<dbReference type="Proteomes" id="UP000192746">
    <property type="component" value="Unassembled WGS sequence"/>
</dbReference>
<dbReference type="RefSeq" id="WP_084841791.1">
    <property type="nucleotide sequence ID" value="NZ_ARYN01000009.1"/>
</dbReference>
<dbReference type="STRING" id="1185767.IIF7_11258"/>
<evidence type="ECO:0000313" key="2">
    <source>
        <dbReference type="Proteomes" id="UP000192746"/>
    </source>
</evidence>
<organism evidence="1 2">
    <name type="scientific">Zunongwangia atlantica 22II14-10F7</name>
    <dbReference type="NCBI Taxonomy" id="1185767"/>
    <lineage>
        <taxon>Bacteria</taxon>
        <taxon>Pseudomonadati</taxon>
        <taxon>Bacteroidota</taxon>
        <taxon>Flavobacteriia</taxon>
        <taxon>Flavobacteriales</taxon>
        <taxon>Flavobacteriaceae</taxon>
        <taxon>Zunongwangia</taxon>
    </lineage>
</organism>
<keyword evidence="2" id="KW-1185">Reference proteome</keyword>